<dbReference type="Proteomes" id="UP000019678">
    <property type="component" value="Unassembled WGS sequence"/>
</dbReference>
<organism evidence="2 3">
    <name type="scientific">Chondromyces apiculatus DSM 436</name>
    <dbReference type="NCBI Taxonomy" id="1192034"/>
    <lineage>
        <taxon>Bacteria</taxon>
        <taxon>Pseudomonadati</taxon>
        <taxon>Myxococcota</taxon>
        <taxon>Polyangia</taxon>
        <taxon>Polyangiales</taxon>
        <taxon>Polyangiaceae</taxon>
        <taxon>Chondromyces</taxon>
    </lineage>
</organism>
<feature type="region of interest" description="Disordered" evidence="1">
    <location>
        <begin position="42"/>
        <end position="64"/>
    </location>
</feature>
<evidence type="ECO:0000256" key="1">
    <source>
        <dbReference type="SAM" id="MobiDB-lite"/>
    </source>
</evidence>
<protein>
    <submittedName>
        <fullName evidence="2">Uncharacterized protein</fullName>
    </submittedName>
</protein>
<dbReference type="EMBL" id="ASRX01000053">
    <property type="protein sequence ID" value="EYF02971.1"/>
    <property type="molecule type" value="Genomic_DNA"/>
</dbReference>
<dbReference type="AlphaFoldDB" id="A0A017T349"/>
<comment type="caution">
    <text evidence="2">The sequence shown here is derived from an EMBL/GenBank/DDBJ whole genome shotgun (WGS) entry which is preliminary data.</text>
</comment>
<proteinExistence type="predicted"/>
<sequence length="64" mass="6796">MVEISAAELRSRRAPMVGAYPPCPTHGVSIRAGIPTRECLQPGREPRAVKPLPASRLPFTSSGA</sequence>
<name>A0A017T349_9BACT</name>
<accession>A0A017T349</accession>
<reference evidence="2 3" key="1">
    <citation type="submission" date="2013-05" db="EMBL/GenBank/DDBJ databases">
        <title>Genome assembly of Chondromyces apiculatus DSM 436.</title>
        <authorList>
            <person name="Sharma G."/>
            <person name="Khatri I."/>
            <person name="Kaur C."/>
            <person name="Mayilraj S."/>
            <person name="Subramanian S."/>
        </authorList>
    </citation>
    <scope>NUCLEOTIDE SEQUENCE [LARGE SCALE GENOMIC DNA]</scope>
    <source>
        <strain evidence="2 3">DSM 436</strain>
    </source>
</reference>
<dbReference type="STRING" id="1192034.CAP_6394"/>
<keyword evidence="3" id="KW-1185">Reference proteome</keyword>
<evidence type="ECO:0000313" key="3">
    <source>
        <dbReference type="Proteomes" id="UP000019678"/>
    </source>
</evidence>
<gene>
    <name evidence="2" type="ORF">CAP_6394</name>
</gene>
<evidence type="ECO:0000313" key="2">
    <source>
        <dbReference type="EMBL" id="EYF02971.1"/>
    </source>
</evidence>